<evidence type="ECO:0000313" key="2">
    <source>
        <dbReference type="EMBL" id="PCD77659.1"/>
    </source>
</evidence>
<dbReference type="AlphaFoldDB" id="A0A2A4CU36"/>
<dbReference type="Proteomes" id="UP000243507">
    <property type="component" value="Unassembled WGS sequence"/>
</dbReference>
<keyword evidence="1" id="KW-1133">Transmembrane helix</keyword>
<dbReference type="OrthoDB" id="9809543at2"/>
<dbReference type="InterPro" id="IPR018692">
    <property type="entry name" value="DUF2189"/>
</dbReference>
<evidence type="ECO:0000313" key="3">
    <source>
        <dbReference type="Proteomes" id="UP000243507"/>
    </source>
</evidence>
<dbReference type="RefSeq" id="WP_096431327.1">
    <property type="nucleotide sequence ID" value="NZ_NTJD01000002.1"/>
</dbReference>
<feature type="transmembrane region" description="Helical" evidence="1">
    <location>
        <begin position="121"/>
        <end position="145"/>
    </location>
</feature>
<name>A0A2A4CU36_9RHOB</name>
<comment type="caution">
    <text evidence="2">The sequence shown here is derived from an EMBL/GenBank/DDBJ whole genome shotgun (WGS) entry which is preliminary data.</text>
</comment>
<protein>
    <recommendedName>
        <fullName evidence="4">DUF2189 domain-containing protein</fullName>
    </recommendedName>
</protein>
<organism evidence="2 3">
    <name type="scientific">Pseudothioclava arenosa</name>
    <dbReference type="NCBI Taxonomy" id="1795308"/>
    <lineage>
        <taxon>Bacteria</taxon>
        <taxon>Pseudomonadati</taxon>
        <taxon>Pseudomonadota</taxon>
        <taxon>Alphaproteobacteria</taxon>
        <taxon>Rhodobacterales</taxon>
        <taxon>Paracoccaceae</taxon>
        <taxon>Pseudothioclava</taxon>
    </lineage>
</organism>
<feature type="transmembrane region" description="Helical" evidence="1">
    <location>
        <begin position="69"/>
        <end position="89"/>
    </location>
</feature>
<feature type="transmembrane region" description="Helical" evidence="1">
    <location>
        <begin position="165"/>
        <end position="193"/>
    </location>
</feature>
<keyword evidence="3" id="KW-1185">Reference proteome</keyword>
<feature type="transmembrane region" description="Helical" evidence="1">
    <location>
        <begin position="228"/>
        <end position="247"/>
    </location>
</feature>
<keyword evidence="1" id="KW-0472">Membrane</keyword>
<evidence type="ECO:0008006" key="4">
    <source>
        <dbReference type="Google" id="ProtNLM"/>
    </source>
</evidence>
<accession>A0A2A4CU36</accession>
<keyword evidence="1" id="KW-0812">Transmembrane</keyword>
<evidence type="ECO:0000256" key="1">
    <source>
        <dbReference type="SAM" id="Phobius"/>
    </source>
</evidence>
<dbReference type="Pfam" id="PF09955">
    <property type="entry name" value="DUF2189"/>
    <property type="match status" value="1"/>
</dbReference>
<feature type="transmembrane region" description="Helical" evidence="1">
    <location>
        <begin position="200"/>
        <end position="222"/>
    </location>
</feature>
<feature type="transmembrane region" description="Helical" evidence="1">
    <location>
        <begin position="42"/>
        <end position="63"/>
    </location>
</feature>
<proteinExistence type="predicted"/>
<reference evidence="2 3" key="1">
    <citation type="submission" date="2017-09" db="EMBL/GenBank/DDBJ databases">
        <title>A multilocus sequence analysis scheme for characterization of bacteria in the genus Thioclava.</title>
        <authorList>
            <person name="Liu Y."/>
            <person name="Shao Z."/>
        </authorList>
    </citation>
    <scope>NUCLEOTIDE SEQUENCE [LARGE SCALE GENOMIC DNA]</scope>
    <source>
        <strain evidence="2 3">CAU 1312</strain>
    </source>
</reference>
<gene>
    <name evidence="2" type="ORF">CLN94_03940</name>
</gene>
<dbReference type="EMBL" id="NTJD01000002">
    <property type="protein sequence ID" value="PCD77659.1"/>
    <property type="molecule type" value="Genomic_DNA"/>
</dbReference>
<sequence length="260" mass="28294">MDDVIERPSEPSAIPEVKDMKVGTIRAVLEAGWQDFRRAPAFGLFFSGFYVLGGLVLWGVFAARGEEWWLMPFILGFPLLAPFAAIGLYEVSRRLEAGESLVWREIIGCCIAQKDRQIPSIAVVILLLFMFWIFIAHTSFALFLGTKAFSGNTSPVDVLLSANGLAMLAFGSAVGGAFAAVLFSFTVVGLPLLLERDIDFITAIITSFKAVAANPASMAIWAAVISGLLFLGMLPGFLGLFIVLPVLGHASWHMYRQLTK</sequence>